<gene>
    <name evidence="3" type="ORF">ACIO7M_29755</name>
</gene>
<proteinExistence type="predicted"/>
<sequence>MTAPAPPAGRRPVRRFRSARRIPAALVALVLLAAAGLLLYDLVAVHAGRPALQWRRGLADALDRYAPADPEVLVAAGVLAAIGAVLLVLALAPGLRRVLMMLPPAPEPLQKSAAEAAGDGGGAPAAEVRAGIGRRDAARVLRDRVMEVPGVRSARVRVRRRRVAVAATSHFRELDDVRADLQRVLAAGIGELALAHPPHPRVRVARAAAGKR</sequence>
<name>A0ABW8ERK9_STRT5</name>
<dbReference type="Pfam" id="PF19803">
    <property type="entry name" value="DUF6286"/>
    <property type="match status" value="1"/>
</dbReference>
<protein>
    <submittedName>
        <fullName evidence="3">DUF6286 domain-containing protein</fullName>
    </submittedName>
</protein>
<keyword evidence="1" id="KW-1133">Transmembrane helix</keyword>
<dbReference type="Proteomes" id="UP001617351">
    <property type="component" value="Unassembled WGS sequence"/>
</dbReference>
<comment type="caution">
    <text evidence="3">The sequence shown here is derived from an EMBL/GenBank/DDBJ whole genome shotgun (WGS) entry which is preliminary data.</text>
</comment>
<keyword evidence="4" id="KW-1185">Reference proteome</keyword>
<evidence type="ECO:0000313" key="4">
    <source>
        <dbReference type="Proteomes" id="UP001617351"/>
    </source>
</evidence>
<dbReference type="EMBL" id="JBIUYY010000016">
    <property type="protein sequence ID" value="MFJ2825268.1"/>
    <property type="molecule type" value="Genomic_DNA"/>
</dbReference>
<evidence type="ECO:0000259" key="2">
    <source>
        <dbReference type="Pfam" id="PF19803"/>
    </source>
</evidence>
<dbReference type="InterPro" id="IPR046253">
    <property type="entry name" value="DUF6286"/>
</dbReference>
<dbReference type="RefSeq" id="WP_402386385.1">
    <property type="nucleotide sequence ID" value="NZ_JBIUYY010000016.1"/>
</dbReference>
<feature type="transmembrane region" description="Helical" evidence="1">
    <location>
        <begin position="71"/>
        <end position="92"/>
    </location>
</feature>
<reference evidence="3 4" key="1">
    <citation type="submission" date="2024-10" db="EMBL/GenBank/DDBJ databases">
        <title>The Natural Products Discovery Center: Release of the First 8490 Sequenced Strains for Exploring Actinobacteria Biosynthetic Diversity.</title>
        <authorList>
            <person name="Kalkreuter E."/>
            <person name="Kautsar S.A."/>
            <person name="Yang D."/>
            <person name="Bader C.D."/>
            <person name="Teijaro C.N."/>
            <person name="Fluegel L."/>
            <person name="Davis C.M."/>
            <person name="Simpson J.R."/>
            <person name="Lauterbach L."/>
            <person name="Steele A.D."/>
            <person name="Gui C."/>
            <person name="Meng S."/>
            <person name="Li G."/>
            <person name="Viehrig K."/>
            <person name="Ye F."/>
            <person name="Su P."/>
            <person name="Kiefer A.F."/>
            <person name="Nichols A."/>
            <person name="Cepeda A.J."/>
            <person name="Yan W."/>
            <person name="Fan B."/>
            <person name="Jiang Y."/>
            <person name="Adhikari A."/>
            <person name="Zheng C.-J."/>
            <person name="Schuster L."/>
            <person name="Cowan T.M."/>
            <person name="Smanski M.J."/>
            <person name="Chevrette M.G."/>
            <person name="De Carvalho L.P.S."/>
            <person name="Shen B."/>
        </authorList>
    </citation>
    <scope>NUCLEOTIDE SEQUENCE [LARGE SCALE GENOMIC DNA]</scope>
    <source>
        <strain evidence="3 4">NPDC087220</strain>
    </source>
</reference>
<evidence type="ECO:0000313" key="3">
    <source>
        <dbReference type="EMBL" id="MFJ2825268.1"/>
    </source>
</evidence>
<feature type="domain" description="DUF6286" evidence="2">
    <location>
        <begin position="81"/>
        <end position="204"/>
    </location>
</feature>
<organism evidence="3 4">
    <name type="scientific">Streptomyces toxytricini</name>
    <name type="common">Actinomyces toxytricini</name>
    <dbReference type="NCBI Taxonomy" id="67369"/>
    <lineage>
        <taxon>Bacteria</taxon>
        <taxon>Bacillati</taxon>
        <taxon>Actinomycetota</taxon>
        <taxon>Actinomycetes</taxon>
        <taxon>Kitasatosporales</taxon>
        <taxon>Streptomycetaceae</taxon>
        <taxon>Streptomyces</taxon>
    </lineage>
</organism>
<evidence type="ECO:0000256" key="1">
    <source>
        <dbReference type="SAM" id="Phobius"/>
    </source>
</evidence>
<keyword evidence="1" id="KW-0812">Transmembrane</keyword>
<keyword evidence="1" id="KW-0472">Membrane</keyword>
<accession>A0ABW8ERK9</accession>